<keyword evidence="8" id="KW-0830">Ubiquinone</keyword>
<dbReference type="STRING" id="995062.SAMN04489718_1017"/>
<feature type="transmembrane region" description="Helical" evidence="6">
    <location>
        <begin position="605"/>
        <end position="623"/>
    </location>
</feature>
<feature type="transmembrane region" description="Helical" evidence="6">
    <location>
        <begin position="289"/>
        <end position="311"/>
    </location>
</feature>
<evidence type="ECO:0000256" key="5">
    <source>
        <dbReference type="RuleBase" id="RU000320"/>
    </source>
</evidence>
<evidence type="ECO:0000256" key="1">
    <source>
        <dbReference type="ARBA" id="ARBA00004127"/>
    </source>
</evidence>
<dbReference type="GO" id="GO:0042773">
    <property type="term" value="P:ATP synthesis coupled electron transport"/>
    <property type="evidence" value="ECO:0007669"/>
    <property type="project" value="InterPro"/>
</dbReference>
<feature type="transmembrane region" description="Helical" evidence="6">
    <location>
        <begin position="6"/>
        <end position="22"/>
    </location>
</feature>
<accession>A0A1H0ZFL3</accession>
<dbReference type="GO" id="GO:0016020">
    <property type="term" value="C:membrane"/>
    <property type="evidence" value="ECO:0007669"/>
    <property type="project" value="UniProtKB-SubCell"/>
</dbReference>
<dbReference type="InterPro" id="IPR003945">
    <property type="entry name" value="NU5C-like"/>
</dbReference>
<keyword evidence="3 6" id="KW-1133">Transmembrane helix</keyword>
<feature type="transmembrane region" description="Helical" evidence="6">
    <location>
        <begin position="128"/>
        <end position="147"/>
    </location>
</feature>
<feature type="transmembrane region" description="Helical" evidence="6">
    <location>
        <begin position="231"/>
        <end position="249"/>
    </location>
</feature>
<feature type="transmembrane region" description="Helical" evidence="6">
    <location>
        <begin position="317"/>
        <end position="335"/>
    </location>
</feature>
<feature type="transmembrane region" description="Helical" evidence="6">
    <location>
        <begin position="481"/>
        <end position="502"/>
    </location>
</feature>
<name>A0A1H0ZFL3_9ACTN</name>
<feature type="transmembrane region" description="Helical" evidence="6">
    <location>
        <begin position="102"/>
        <end position="122"/>
    </location>
</feature>
<dbReference type="Pfam" id="PF00361">
    <property type="entry name" value="Proton_antipo_M"/>
    <property type="match status" value="1"/>
</dbReference>
<dbReference type="PRINTS" id="PR01434">
    <property type="entry name" value="NADHDHGNASE5"/>
</dbReference>
<dbReference type="EMBL" id="FNKO01000001">
    <property type="protein sequence ID" value="SDQ26220.1"/>
    <property type="molecule type" value="Genomic_DNA"/>
</dbReference>
<dbReference type="InterPro" id="IPR001750">
    <property type="entry name" value="ND/Mrp_TM"/>
</dbReference>
<dbReference type="GO" id="GO:0008137">
    <property type="term" value="F:NADH dehydrogenase (ubiquinone) activity"/>
    <property type="evidence" value="ECO:0007669"/>
    <property type="project" value="InterPro"/>
</dbReference>
<evidence type="ECO:0000256" key="2">
    <source>
        <dbReference type="ARBA" id="ARBA00022692"/>
    </source>
</evidence>
<dbReference type="PANTHER" id="PTHR42829">
    <property type="entry name" value="NADH-UBIQUINONE OXIDOREDUCTASE CHAIN 5"/>
    <property type="match status" value="1"/>
</dbReference>
<evidence type="ECO:0000256" key="6">
    <source>
        <dbReference type="SAM" id="Phobius"/>
    </source>
</evidence>
<feature type="transmembrane region" description="Helical" evidence="6">
    <location>
        <begin position="192"/>
        <end position="210"/>
    </location>
</feature>
<dbReference type="GO" id="GO:0003954">
    <property type="term" value="F:NADH dehydrogenase activity"/>
    <property type="evidence" value="ECO:0007669"/>
    <property type="project" value="TreeGrafter"/>
</dbReference>
<feature type="transmembrane region" description="Helical" evidence="6">
    <location>
        <begin position="167"/>
        <end position="186"/>
    </location>
</feature>
<evidence type="ECO:0000313" key="9">
    <source>
        <dbReference type="Proteomes" id="UP000199301"/>
    </source>
</evidence>
<organism evidence="8 9">
    <name type="scientific">Actinopolyspora saharensis</name>
    <dbReference type="NCBI Taxonomy" id="995062"/>
    <lineage>
        <taxon>Bacteria</taxon>
        <taxon>Bacillati</taxon>
        <taxon>Actinomycetota</taxon>
        <taxon>Actinomycetes</taxon>
        <taxon>Actinopolysporales</taxon>
        <taxon>Actinopolysporaceae</taxon>
        <taxon>Actinopolyspora</taxon>
    </lineage>
</organism>
<feature type="domain" description="NADH:quinone oxidoreductase/Mrp antiporter transmembrane" evidence="7">
    <location>
        <begin position="123"/>
        <end position="403"/>
    </location>
</feature>
<dbReference type="GO" id="GO:0012505">
    <property type="term" value="C:endomembrane system"/>
    <property type="evidence" value="ECO:0007669"/>
    <property type="project" value="UniProtKB-SubCell"/>
</dbReference>
<feature type="transmembrane region" description="Helical" evidence="6">
    <location>
        <begin position="392"/>
        <end position="416"/>
    </location>
</feature>
<keyword evidence="9" id="KW-1185">Reference proteome</keyword>
<dbReference type="Gene3D" id="1.20.5.2700">
    <property type="match status" value="1"/>
</dbReference>
<comment type="subcellular location">
    <subcellularLocation>
        <location evidence="1">Endomembrane system</location>
        <topology evidence="1">Multi-pass membrane protein</topology>
    </subcellularLocation>
    <subcellularLocation>
        <location evidence="5">Membrane</location>
        <topology evidence="5">Multi-pass membrane protein</topology>
    </subcellularLocation>
</comment>
<keyword evidence="4 6" id="KW-0472">Membrane</keyword>
<evidence type="ECO:0000313" key="8">
    <source>
        <dbReference type="EMBL" id="SDQ26220.1"/>
    </source>
</evidence>
<sequence length="624" mass="63735">MAGLLWTMLAVPGVAGAVLSCAGRRGERIAFPVGLAVAAVTLGLALAVAVVRPSAEVPLLLGIAAGVSVDGLSALLVVTVAVVVPAVLWFCRGAVGPRESPARFTGLMLLFSGSMLGTVTASGLAPLLISWEVMGATSWALIGFRWCDSRRVRAAGTAFVTTRAADLGMYLAAGAAVAGGAGSLAFRELPGLGQPWITLVTAGMVTAALGKSAQLPFHFWLSRAMEGPSGVSALLHSATMVAAGGYLLLRLRPLLAETSWAEEVVTWSGALTALVLGLVAVAQRDLKQLLAASTAAQLGFVVLASGIGSVVGGATHLVAHAATKSALFLAAGAWLTALGTKRLSALRGAAREYPSVGVAFTVAAAALAGVPPLSLWATENEISAAALEHGPALYAVVTVASLLATGYAVRAVRVVWSPARPDSARERDEEARGTRTAPAAGALPALVLLVGLSAVLGVLALPPAVEQLAGLIGVSAVGTPAAPETVLSGVLAVGVAALAWWWGERPVPVPRALRGLFAEWVRFESLARLLLVRPVTALAGGLASFDERVLDRGVRAVPAAGLWSARTVERGVELPLEALVRLVAGTARRLGALARRVQTGQLHQYYAQAAVVLAVLALLVVLVR</sequence>
<feature type="transmembrane region" description="Helical" evidence="6">
    <location>
        <begin position="29"/>
        <end position="51"/>
    </location>
</feature>
<dbReference type="AlphaFoldDB" id="A0A1H0ZFL3"/>
<feature type="transmembrane region" description="Helical" evidence="6">
    <location>
        <begin position="264"/>
        <end position="282"/>
    </location>
</feature>
<evidence type="ECO:0000256" key="3">
    <source>
        <dbReference type="ARBA" id="ARBA00022989"/>
    </source>
</evidence>
<evidence type="ECO:0000259" key="7">
    <source>
        <dbReference type="Pfam" id="PF00361"/>
    </source>
</evidence>
<proteinExistence type="predicted"/>
<dbReference type="RefSeq" id="WP_092521414.1">
    <property type="nucleotide sequence ID" value="NZ_FNKO01000001.1"/>
</dbReference>
<dbReference type="GO" id="GO:0015990">
    <property type="term" value="P:electron transport coupled proton transport"/>
    <property type="evidence" value="ECO:0007669"/>
    <property type="project" value="TreeGrafter"/>
</dbReference>
<feature type="transmembrane region" description="Helical" evidence="6">
    <location>
        <begin position="437"/>
        <end position="461"/>
    </location>
</feature>
<feature type="transmembrane region" description="Helical" evidence="6">
    <location>
        <begin position="71"/>
        <end position="90"/>
    </location>
</feature>
<dbReference type="OrthoDB" id="9811798at2"/>
<reference evidence="9" key="1">
    <citation type="submission" date="2016-10" db="EMBL/GenBank/DDBJ databases">
        <authorList>
            <person name="Varghese N."/>
            <person name="Submissions S."/>
        </authorList>
    </citation>
    <scope>NUCLEOTIDE SEQUENCE [LARGE SCALE GENOMIC DNA]</scope>
    <source>
        <strain evidence="9">DSM 45459</strain>
    </source>
</reference>
<dbReference type="PANTHER" id="PTHR42829:SF2">
    <property type="entry name" value="NADH-UBIQUINONE OXIDOREDUCTASE CHAIN 5"/>
    <property type="match status" value="1"/>
</dbReference>
<keyword evidence="2 5" id="KW-0812">Transmembrane</keyword>
<dbReference type="Proteomes" id="UP000199301">
    <property type="component" value="Unassembled WGS sequence"/>
</dbReference>
<evidence type="ECO:0000256" key="4">
    <source>
        <dbReference type="ARBA" id="ARBA00023136"/>
    </source>
</evidence>
<protein>
    <submittedName>
        <fullName evidence="8">NADH:ubiquinone oxidoreductase subunit 5 (Chain L)/Multisubunit Na+/H+ antiporter, MnhA subunit</fullName>
    </submittedName>
</protein>
<feature type="transmembrane region" description="Helical" evidence="6">
    <location>
        <begin position="356"/>
        <end position="377"/>
    </location>
</feature>
<gene>
    <name evidence="8" type="ORF">SAMN04489718_1017</name>
</gene>